<dbReference type="OrthoDB" id="9769048at2"/>
<dbReference type="InterPro" id="IPR003423">
    <property type="entry name" value="OMP_efflux"/>
</dbReference>
<feature type="chain" id="PRO_5014454206" evidence="2">
    <location>
        <begin position="21"/>
        <end position="428"/>
    </location>
</feature>
<evidence type="ECO:0000313" key="3">
    <source>
        <dbReference type="EMBL" id="PNU21329.1"/>
    </source>
</evidence>
<comment type="caution">
    <text evidence="3">The sequence shown here is derived from an EMBL/GenBank/DDBJ whole genome shotgun (WGS) entry which is preliminary data.</text>
</comment>
<evidence type="ECO:0000256" key="1">
    <source>
        <dbReference type="ARBA" id="ARBA00007613"/>
    </source>
</evidence>
<feature type="signal peptide" evidence="2">
    <location>
        <begin position="1"/>
        <end position="20"/>
    </location>
</feature>
<evidence type="ECO:0000313" key="4">
    <source>
        <dbReference type="Proteomes" id="UP000236340"/>
    </source>
</evidence>
<name>A0A2K2HDI6_9BACT</name>
<reference evidence="3 4" key="1">
    <citation type="journal article" date="2018" name="Genome Announc.">
        <title>Genome Sequence of Geothermobacter sp. HR-1 Iron Reducer from the Loihi Seamount.</title>
        <authorList>
            <person name="Smith H."/>
            <person name="Abuyen K."/>
            <person name="Tremblay J."/>
            <person name="Savalia P."/>
            <person name="Perez-Rodriguez I."/>
            <person name="Emerson D."/>
            <person name="Tully B."/>
            <person name="Amend J."/>
        </authorList>
    </citation>
    <scope>NUCLEOTIDE SEQUENCE [LARGE SCALE GENOMIC DNA]</scope>
    <source>
        <strain evidence="3 4">HR-1</strain>
    </source>
</reference>
<keyword evidence="2" id="KW-0732">Signal</keyword>
<dbReference type="Pfam" id="PF02321">
    <property type="entry name" value="OEP"/>
    <property type="match status" value="1"/>
</dbReference>
<dbReference type="InterPro" id="IPR010131">
    <property type="entry name" value="MdtP/NodT-like"/>
</dbReference>
<proteinExistence type="inferred from homology"/>
<dbReference type="Proteomes" id="UP000236340">
    <property type="component" value="Unassembled WGS sequence"/>
</dbReference>
<dbReference type="Gene3D" id="1.20.1600.10">
    <property type="entry name" value="Outer membrane efflux proteins (OEP)"/>
    <property type="match status" value="1"/>
</dbReference>
<dbReference type="RefSeq" id="WP_103114360.1">
    <property type="nucleotide sequence ID" value="NZ_PPFX01000004.1"/>
</dbReference>
<dbReference type="PANTHER" id="PTHR30203">
    <property type="entry name" value="OUTER MEMBRANE CATION EFFLUX PROTEIN"/>
    <property type="match status" value="1"/>
</dbReference>
<evidence type="ECO:0000256" key="2">
    <source>
        <dbReference type="SAM" id="SignalP"/>
    </source>
</evidence>
<comment type="similarity">
    <text evidence="1">Belongs to the outer membrane factor (OMF) (TC 1.B.17) family.</text>
</comment>
<gene>
    <name evidence="3" type="ORF">C2E25_03280</name>
</gene>
<dbReference type="EMBL" id="PPFX01000004">
    <property type="protein sequence ID" value="PNU21329.1"/>
    <property type="molecule type" value="Genomic_DNA"/>
</dbReference>
<dbReference type="SUPFAM" id="SSF56954">
    <property type="entry name" value="Outer membrane efflux proteins (OEP)"/>
    <property type="match status" value="1"/>
</dbReference>
<dbReference type="AlphaFoldDB" id="A0A2K2HDI6"/>
<sequence>MKYFLSILLLVLLLPMSVSAADSLDGLVKEALQNNPDLKAAESRWHMFERKIIPASSLDDPMLSFAFVNYPTDSFAAGDTPMTGKDFKLSQKFPFPGKLGTKGEIAEQKALWYKGAYDDLKLQLTRKVKDAWYRLFYLDRAVAITNKNISILDDFIRLTETRYQVGTGIQQDVLKAQVERSKLMDQLFTLQQQRKTVQADLDSLLNRPTETPIETPEIVPVTKVEQPLPELQSISEQKRPLFAAFQSIVDRYKAKRKLAKLEYKPDFNLWGGYRFREEAGNDPVDGQDFASIGISINLPIYLDKRDEAVAEADSGIRMALQQYHEFRNRVSFNIHDAFVQMEKDHDLVLLYKTGIVPQADQTFKASLAAYQVGDVEFLSLLDALLKLYSYEMDYYRVLADHERDVARLEAESGLRFRAVEKMDTKPQP</sequence>
<organism evidence="3 4">
    <name type="scientific">Geothermobacter hydrogeniphilus</name>
    <dbReference type="NCBI Taxonomy" id="1969733"/>
    <lineage>
        <taxon>Bacteria</taxon>
        <taxon>Pseudomonadati</taxon>
        <taxon>Thermodesulfobacteriota</taxon>
        <taxon>Desulfuromonadia</taxon>
        <taxon>Desulfuromonadales</taxon>
        <taxon>Geothermobacteraceae</taxon>
        <taxon>Geothermobacter</taxon>
    </lineage>
</organism>
<dbReference type="GO" id="GO:0015562">
    <property type="term" value="F:efflux transmembrane transporter activity"/>
    <property type="evidence" value="ECO:0007669"/>
    <property type="project" value="InterPro"/>
</dbReference>
<accession>A0A2K2HDI6</accession>
<dbReference type="PANTHER" id="PTHR30203:SF24">
    <property type="entry name" value="BLR4935 PROTEIN"/>
    <property type="match status" value="1"/>
</dbReference>
<protein>
    <submittedName>
        <fullName evidence="3">TolC family protein</fullName>
    </submittedName>
</protein>